<reference evidence="9 10" key="1">
    <citation type="submission" date="2010-01" db="EMBL/GenBank/DDBJ databases">
        <authorList>
            <person name="Weinstock G."/>
            <person name="Sodergren E."/>
            <person name="Clifton S."/>
            <person name="Fulton L."/>
            <person name="Fulton B."/>
            <person name="Courtney L."/>
            <person name="Fronick C."/>
            <person name="Harrison M."/>
            <person name="Strong C."/>
            <person name="Farmer C."/>
            <person name="Delahaunty K."/>
            <person name="Markovic C."/>
            <person name="Hall O."/>
            <person name="Minx P."/>
            <person name="Tomlinson C."/>
            <person name="Mitreva M."/>
            <person name="Nelson J."/>
            <person name="Hou S."/>
            <person name="Wollam A."/>
            <person name="Pepin K.H."/>
            <person name="Johnson M."/>
            <person name="Bhonagiri V."/>
            <person name="Nash W.E."/>
            <person name="Warren W."/>
            <person name="Chinwalla A."/>
            <person name="Mardis E.R."/>
            <person name="Wilson R.K."/>
        </authorList>
    </citation>
    <scope>NUCLEOTIDE SEQUENCE [LARGE SCALE GENOMIC DNA]</scope>
    <source>
        <strain evidence="9 10">DSM 13479</strain>
    </source>
</reference>
<keyword evidence="4 7" id="KW-0812">Transmembrane</keyword>
<name>D3AQL1_9FIRM</name>
<keyword evidence="5 7" id="KW-1133">Transmembrane helix</keyword>
<comment type="caution">
    <text evidence="9">The sequence shown here is derived from an EMBL/GenBank/DDBJ whole genome shotgun (WGS) entry which is preliminary data.</text>
</comment>
<keyword evidence="2 7" id="KW-0813">Transport</keyword>
<dbReference type="AlphaFoldDB" id="D3AQL1"/>
<evidence type="ECO:0000256" key="1">
    <source>
        <dbReference type="ARBA" id="ARBA00004651"/>
    </source>
</evidence>
<organism evidence="9 10">
    <name type="scientific">Hungatella hathewayi DSM 13479</name>
    <dbReference type="NCBI Taxonomy" id="566550"/>
    <lineage>
        <taxon>Bacteria</taxon>
        <taxon>Bacillati</taxon>
        <taxon>Bacillota</taxon>
        <taxon>Clostridia</taxon>
        <taxon>Lachnospirales</taxon>
        <taxon>Lachnospiraceae</taxon>
        <taxon>Hungatella</taxon>
    </lineage>
</organism>
<keyword evidence="6 7" id="KW-0472">Membrane</keyword>
<comment type="similarity">
    <text evidence="7">Belongs to the binding-protein-dependent transport system permease family.</text>
</comment>
<dbReference type="SUPFAM" id="SSF161098">
    <property type="entry name" value="MetI-like"/>
    <property type="match status" value="1"/>
</dbReference>
<evidence type="ECO:0000256" key="5">
    <source>
        <dbReference type="ARBA" id="ARBA00022989"/>
    </source>
</evidence>
<feature type="domain" description="ABC transmembrane type-1" evidence="8">
    <location>
        <begin position="77"/>
        <end position="293"/>
    </location>
</feature>
<dbReference type="CDD" id="cd06261">
    <property type="entry name" value="TM_PBP2"/>
    <property type="match status" value="1"/>
</dbReference>
<evidence type="ECO:0000256" key="3">
    <source>
        <dbReference type="ARBA" id="ARBA00022475"/>
    </source>
</evidence>
<gene>
    <name evidence="9" type="ORF">CLOSTHATH_05917</name>
</gene>
<feature type="transmembrane region" description="Helical" evidence="7">
    <location>
        <begin position="269"/>
        <end position="289"/>
    </location>
</feature>
<protein>
    <submittedName>
        <fullName evidence="9">ABC transporter, permease protein</fullName>
    </submittedName>
</protein>
<dbReference type="InterPro" id="IPR000515">
    <property type="entry name" value="MetI-like"/>
</dbReference>
<feature type="transmembrane region" description="Helical" evidence="7">
    <location>
        <begin position="20"/>
        <end position="43"/>
    </location>
</feature>
<feature type="transmembrane region" description="Helical" evidence="7">
    <location>
        <begin position="114"/>
        <end position="136"/>
    </location>
</feature>
<dbReference type="PROSITE" id="PS50928">
    <property type="entry name" value="ABC_TM1"/>
    <property type="match status" value="1"/>
</dbReference>
<evidence type="ECO:0000259" key="8">
    <source>
        <dbReference type="PROSITE" id="PS50928"/>
    </source>
</evidence>
<dbReference type="EMBL" id="ACIO01000661">
    <property type="protein sequence ID" value="EFC95893.1"/>
    <property type="molecule type" value="Genomic_DNA"/>
</dbReference>
<evidence type="ECO:0000313" key="10">
    <source>
        <dbReference type="Proteomes" id="UP000004968"/>
    </source>
</evidence>
<evidence type="ECO:0000256" key="7">
    <source>
        <dbReference type="RuleBase" id="RU363032"/>
    </source>
</evidence>
<evidence type="ECO:0000256" key="2">
    <source>
        <dbReference type="ARBA" id="ARBA00022448"/>
    </source>
</evidence>
<feature type="transmembrane region" description="Helical" evidence="7">
    <location>
        <begin position="162"/>
        <end position="184"/>
    </location>
</feature>
<comment type="subcellular location">
    <subcellularLocation>
        <location evidence="1 7">Cell membrane</location>
        <topology evidence="1 7">Multi-pass membrane protein</topology>
    </subcellularLocation>
</comment>
<sequence>MVFMKRKSITGNKKAGLMGWLLNGPYLIYSLIFFLIPLIWAFWLSTMDWNLMSEQKTFVGIRNFAGLFADSRVKAAFINSYRYLLPIVVLCFAGGLIIALLVSNLPDKIKGLVAVLFFIPYLTSGVATSVVVKYFFNYNSAFNTFLRDQFNLNINWLTDQRYAFAVMVGIVVWKMSGYYALFILSGIESIGDDVTEAAMLDGSTGLHKLLHITLPMIMPTLTTVIVLATGLAFGVFTEPYLLTGGGPNMTTTTWQLEIYNTSFTRFQSGYGAAMAIASAVQIFITLRIINAVTDRLNRRFGW</sequence>
<dbReference type="InterPro" id="IPR051393">
    <property type="entry name" value="ABC_transporter_permease"/>
</dbReference>
<evidence type="ECO:0000313" key="9">
    <source>
        <dbReference type="EMBL" id="EFC95893.1"/>
    </source>
</evidence>
<dbReference type="GO" id="GO:0005886">
    <property type="term" value="C:plasma membrane"/>
    <property type="evidence" value="ECO:0007669"/>
    <property type="project" value="UniProtKB-SubCell"/>
</dbReference>
<proteinExistence type="inferred from homology"/>
<dbReference type="Gene3D" id="1.10.3720.10">
    <property type="entry name" value="MetI-like"/>
    <property type="match status" value="1"/>
</dbReference>
<dbReference type="PANTHER" id="PTHR30193">
    <property type="entry name" value="ABC TRANSPORTER PERMEASE PROTEIN"/>
    <property type="match status" value="1"/>
</dbReference>
<dbReference type="Proteomes" id="UP000004968">
    <property type="component" value="Unassembled WGS sequence"/>
</dbReference>
<accession>D3AQL1</accession>
<dbReference type="InterPro" id="IPR035906">
    <property type="entry name" value="MetI-like_sf"/>
</dbReference>
<dbReference type="Pfam" id="PF00528">
    <property type="entry name" value="BPD_transp_1"/>
    <property type="match status" value="1"/>
</dbReference>
<dbReference type="GO" id="GO:0055085">
    <property type="term" value="P:transmembrane transport"/>
    <property type="evidence" value="ECO:0007669"/>
    <property type="project" value="InterPro"/>
</dbReference>
<feature type="transmembrane region" description="Helical" evidence="7">
    <location>
        <begin position="216"/>
        <end position="236"/>
    </location>
</feature>
<dbReference type="PANTHER" id="PTHR30193:SF37">
    <property type="entry name" value="INNER MEMBRANE ABC TRANSPORTER PERMEASE PROTEIN YCJO"/>
    <property type="match status" value="1"/>
</dbReference>
<evidence type="ECO:0000256" key="6">
    <source>
        <dbReference type="ARBA" id="ARBA00023136"/>
    </source>
</evidence>
<evidence type="ECO:0000256" key="4">
    <source>
        <dbReference type="ARBA" id="ARBA00022692"/>
    </source>
</evidence>
<dbReference type="HOGENOM" id="CLU_016047_0_2_9"/>
<feature type="transmembrane region" description="Helical" evidence="7">
    <location>
        <begin position="83"/>
        <end position="102"/>
    </location>
</feature>
<keyword evidence="3" id="KW-1003">Cell membrane</keyword>